<feature type="region of interest" description="Disordered" evidence="1">
    <location>
        <begin position="1"/>
        <end position="24"/>
    </location>
</feature>
<sequence>AFRGGTGRLRRLPGRPPYSRRRADTRNPFSRALFTASRTRPTVSFGLPGASPQVEKSVGRSTGARGLASSQPLFTWNIGQCNGTFDRVYTRCPEGVLMRDIRAETVASEFHRCWIARFSSPITITTDLVCPPVSRRRCTDEGISAARVADPLTRAIVVDNYPDDTITRTRWLLLQEAVMGEPLFRRGAVIEIAKNVFSKDWMEGIVPKLSPWERAKLKVVSLEALKKPHKAMITVPGRLDSKTIFQRIERLCPGLGTEQWRVYSEVPAKEGQDPITILVLGLPESSVRKLRERDFTIAWGLGRVPESRTADKTK</sequence>
<dbReference type="OrthoDB" id="7701458at2759"/>
<evidence type="ECO:0000313" key="4">
    <source>
        <dbReference type="Proteomes" id="UP000479190"/>
    </source>
</evidence>
<protein>
    <recommendedName>
        <fullName evidence="2">DUF4780 domain-containing protein</fullName>
    </recommendedName>
</protein>
<reference evidence="3 4" key="1">
    <citation type="submission" date="2020-02" db="EMBL/GenBank/DDBJ databases">
        <authorList>
            <person name="Ferguson B K."/>
        </authorList>
    </citation>
    <scope>NUCLEOTIDE SEQUENCE [LARGE SCALE GENOMIC DNA]</scope>
</reference>
<accession>A0A6H5IYV2</accession>
<name>A0A6H5IYV2_9HYME</name>
<dbReference type="AlphaFoldDB" id="A0A6H5IYV2"/>
<keyword evidence="4" id="KW-1185">Reference proteome</keyword>
<dbReference type="InterPro" id="IPR031961">
    <property type="entry name" value="DUF4780"/>
</dbReference>
<dbReference type="Pfam" id="PF16012">
    <property type="entry name" value="DUF4780"/>
    <property type="match status" value="1"/>
</dbReference>
<gene>
    <name evidence="3" type="ORF">TBRA_LOCUS14074</name>
</gene>
<evidence type="ECO:0000256" key="1">
    <source>
        <dbReference type="SAM" id="MobiDB-lite"/>
    </source>
</evidence>
<feature type="domain" description="DUF4780" evidence="2">
    <location>
        <begin position="150"/>
        <end position="305"/>
    </location>
</feature>
<feature type="non-terminal residue" evidence="3">
    <location>
        <position position="1"/>
    </location>
</feature>
<dbReference type="EMBL" id="CADCXV010001195">
    <property type="protein sequence ID" value="CAB0042455.1"/>
    <property type="molecule type" value="Genomic_DNA"/>
</dbReference>
<dbReference type="Proteomes" id="UP000479190">
    <property type="component" value="Unassembled WGS sequence"/>
</dbReference>
<evidence type="ECO:0000313" key="3">
    <source>
        <dbReference type="EMBL" id="CAB0042455.1"/>
    </source>
</evidence>
<feature type="region of interest" description="Disordered" evidence="1">
    <location>
        <begin position="44"/>
        <end position="63"/>
    </location>
</feature>
<organism evidence="3 4">
    <name type="scientific">Trichogramma brassicae</name>
    <dbReference type="NCBI Taxonomy" id="86971"/>
    <lineage>
        <taxon>Eukaryota</taxon>
        <taxon>Metazoa</taxon>
        <taxon>Ecdysozoa</taxon>
        <taxon>Arthropoda</taxon>
        <taxon>Hexapoda</taxon>
        <taxon>Insecta</taxon>
        <taxon>Pterygota</taxon>
        <taxon>Neoptera</taxon>
        <taxon>Endopterygota</taxon>
        <taxon>Hymenoptera</taxon>
        <taxon>Apocrita</taxon>
        <taxon>Proctotrupomorpha</taxon>
        <taxon>Chalcidoidea</taxon>
        <taxon>Trichogrammatidae</taxon>
        <taxon>Trichogramma</taxon>
    </lineage>
</organism>
<proteinExistence type="predicted"/>
<evidence type="ECO:0000259" key="2">
    <source>
        <dbReference type="Pfam" id="PF16012"/>
    </source>
</evidence>